<feature type="compositionally biased region" description="Basic and acidic residues" evidence="1">
    <location>
        <begin position="1"/>
        <end position="18"/>
    </location>
</feature>
<proteinExistence type="predicted"/>
<reference evidence="3" key="1">
    <citation type="submission" date="2011-12" db="EMBL/GenBank/DDBJ databases">
        <authorList>
            <consortium name="The Broad Institute Genome Sequencing Platform"/>
            <person name="Russ C."/>
            <person name="Tyler B."/>
            <person name="Panabieres F."/>
            <person name="Shan W."/>
            <person name="Tripathy S."/>
            <person name="Grunwald N."/>
            <person name="Machado M."/>
            <person name="Young S.K."/>
            <person name="Zeng Q."/>
            <person name="Gargeya S."/>
            <person name="Fitzgerald M."/>
            <person name="Haas B."/>
            <person name="Abouelleil A."/>
            <person name="Alvarado L."/>
            <person name="Arachchi H.M."/>
            <person name="Berlin A."/>
            <person name="Chapman S.B."/>
            <person name="Gearin G."/>
            <person name="Goldberg J."/>
            <person name="Griggs A."/>
            <person name="Gujja S."/>
            <person name="Hansen M."/>
            <person name="Heiman D."/>
            <person name="Howarth C."/>
            <person name="Larimer J."/>
            <person name="Lui A."/>
            <person name="MacDonald P.J.P."/>
            <person name="McCowen C."/>
            <person name="Montmayeur A."/>
            <person name="Murphy C."/>
            <person name="Neiman D."/>
            <person name="Pearson M."/>
            <person name="Priest M."/>
            <person name="Roberts A."/>
            <person name="Saif S."/>
            <person name="Shea T."/>
            <person name="Sisk P."/>
            <person name="Stolte C."/>
            <person name="Sykes S."/>
            <person name="Wortman J."/>
            <person name="Nusbaum C."/>
            <person name="Birren B."/>
        </authorList>
    </citation>
    <scope>NUCLEOTIDE SEQUENCE [LARGE SCALE GENOMIC DNA]</scope>
    <source>
        <strain evidence="3">INRA-310</strain>
    </source>
</reference>
<feature type="region of interest" description="Disordered" evidence="1">
    <location>
        <begin position="1"/>
        <end position="39"/>
    </location>
</feature>
<organism evidence="2 3">
    <name type="scientific">Phytophthora nicotianae (strain INRA-310)</name>
    <name type="common">Phytophthora parasitica</name>
    <dbReference type="NCBI Taxonomy" id="761204"/>
    <lineage>
        <taxon>Eukaryota</taxon>
        <taxon>Sar</taxon>
        <taxon>Stramenopiles</taxon>
        <taxon>Oomycota</taxon>
        <taxon>Peronosporomycetes</taxon>
        <taxon>Peronosporales</taxon>
        <taxon>Peronosporaceae</taxon>
        <taxon>Phytophthora</taxon>
    </lineage>
</organism>
<dbReference type="VEuPathDB" id="FungiDB:PPTG_24950"/>
<name>W2P9E0_PHYN3</name>
<dbReference type="OMA" id="LTNEMHP"/>
<evidence type="ECO:0000256" key="1">
    <source>
        <dbReference type="SAM" id="MobiDB-lite"/>
    </source>
</evidence>
<dbReference type="EMBL" id="KI669993">
    <property type="protein sequence ID" value="ETM97441.1"/>
    <property type="molecule type" value="Genomic_DNA"/>
</dbReference>
<dbReference type="AlphaFoldDB" id="W2P9E0"/>
<gene>
    <name evidence="2" type="ORF">PPTG_24950</name>
</gene>
<accession>W2P9E0</accession>
<reference evidence="2 3" key="2">
    <citation type="submission" date="2013-11" db="EMBL/GenBank/DDBJ databases">
        <title>The Genome Sequence of Phytophthora parasitica INRA-310.</title>
        <authorList>
            <consortium name="The Broad Institute Genomics Platform"/>
            <person name="Russ C."/>
            <person name="Tyler B."/>
            <person name="Panabieres F."/>
            <person name="Shan W."/>
            <person name="Tripathy S."/>
            <person name="Grunwald N."/>
            <person name="Machado M."/>
            <person name="Johnson C.S."/>
            <person name="Arredondo F."/>
            <person name="Hong C."/>
            <person name="Coffey M."/>
            <person name="Young S.K."/>
            <person name="Zeng Q."/>
            <person name="Gargeya S."/>
            <person name="Fitzgerald M."/>
            <person name="Abouelleil A."/>
            <person name="Alvarado L."/>
            <person name="Chapman S.B."/>
            <person name="Gainer-Dewar J."/>
            <person name="Goldberg J."/>
            <person name="Griggs A."/>
            <person name="Gujja S."/>
            <person name="Hansen M."/>
            <person name="Howarth C."/>
            <person name="Imamovic A."/>
            <person name="Ireland A."/>
            <person name="Larimer J."/>
            <person name="McCowan C."/>
            <person name="Murphy C."/>
            <person name="Pearson M."/>
            <person name="Poon T.W."/>
            <person name="Priest M."/>
            <person name="Roberts A."/>
            <person name="Saif S."/>
            <person name="Shea T."/>
            <person name="Sykes S."/>
            <person name="Wortman J."/>
            <person name="Nusbaum C."/>
            <person name="Birren B."/>
        </authorList>
    </citation>
    <scope>NUCLEOTIDE SEQUENCE [LARGE SCALE GENOMIC DNA]</scope>
    <source>
        <strain evidence="2 3">INRA-310</strain>
    </source>
</reference>
<sequence length="97" mass="10485">MYFGKEEILSNEYEDKPDLGSSSGLHSSLSARPSNVSSRVRPAAAVAEVGRYSSYGQPQVDHGSHALLDRVAALEQSQSAELAALQQELRVLRTQIA</sequence>
<evidence type="ECO:0000313" key="3">
    <source>
        <dbReference type="Proteomes" id="UP000018817"/>
    </source>
</evidence>
<evidence type="ECO:0000313" key="2">
    <source>
        <dbReference type="EMBL" id="ETM97441.1"/>
    </source>
</evidence>
<dbReference type="RefSeq" id="XP_008917264.1">
    <property type="nucleotide sequence ID" value="XM_008919016.1"/>
</dbReference>
<dbReference type="GeneID" id="20193549"/>
<dbReference type="Proteomes" id="UP000018817">
    <property type="component" value="Unassembled WGS sequence"/>
</dbReference>
<protein>
    <submittedName>
        <fullName evidence="2">Uncharacterized protein</fullName>
    </submittedName>
</protein>
<feature type="compositionally biased region" description="Low complexity" evidence="1">
    <location>
        <begin position="19"/>
        <end position="39"/>
    </location>
</feature>